<keyword evidence="2" id="KW-0560">Oxidoreductase</keyword>
<comment type="similarity">
    <text evidence="1">Belongs to the LDH2/MDH2 oxidoreductase family.</text>
</comment>
<sequence>MSDSSQRGRGERVPVDGLRRTVGAVFRAVGFSEAASSTVAEALVDADMRGVASHGSMLVPMYVDRVRAGSVSRRERAEVVVDLGAMAVLDAGHALGQLTGDQAMGIAVAKAKSFGVGVVAVRNAFHFGGAFRYVEAAAREGCVGLAAANTRPLMPAVGGAAPVVGNNPLAVGVPMPDGPPVVLDMALSEAALGKIRIAAAEGREIPSTWASDADGRPTTDPRAALGGMLLPAAGHKGFALALVVDVLTGVLSGGGFGQAVQGLYSDVTVPNNCAHFFLAVDVAAFGDPADFAERMSRLAAEVTGSPTAPGVERLYLPGQIEAENHRAALAGGVRVEGSVLEALRRTADEVGAVLPDSLALAGAGGDVPARATGGTTA</sequence>
<proteinExistence type="inferred from homology"/>
<dbReference type="PANTHER" id="PTHR11091">
    <property type="entry name" value="OXIDOREDUCTASE-RELATED"/>
    <property type="match status" value="1"/>
</dbReference>
<dbReference type="Pfam" id="PF02615">
    <property type="entry name" value="Ldh_2"/>
    <property type="match status" value="1"/>
</dbReference>
<dbReference type="SUPFAM" id="SSF89733">
    <property type="entry name" value="L-sulfolactate dehydrogenase-like"/>
    <property type="match status" value="1"/>
</dbReference>
<name>A0A3G5EAB6_9ACTN</name>
<evidence type="ECO:0000256" key="2">
    <source>
        <dbReference type="ARBA" id="ARBA00023002"/>
    </source>
</evidence>
<dbReference type="Gene3D" id="1.10.1530.10">
    <property type="match status" value="1"/>
</dbReference>
<dbReference type="GO" id="GO:0016491">
    <property type="term" value="F:oxidoreductase activity"/>
    <property type="evidence" value="ECO:0007669"/>
    <property type="project" value="UniProtKB-KW"/>
</dbReference>
<evidence type="ECO:0000313" key="3">
    <source>
        <dbReference type="EMBL" id="AYW35166.1"/>
    </source>
</evidence>
<dbReference type="AlphaFoldDB" id="A0A3G5EAB6"/>
<dbReference type="InterPro" id="IPR043144">
    <property type="entry name" value="Mal/L-sulf/L-lact_DH-like_ah"/>
</dbReference>
<dbReference type="PANTHER" id="PTHR11091:SF0">
    <property type="entry name" value="MALATE DEHYDROGENASE"/>
    <property type="match status" value="1"/>
</dbReference>
<organism evidence="3">
    <name type="scientific">Actinomadura sp. XM-4-3</name>
    <dbReference type="NCBI Taxonomy" id="1430130"/>
    <lineage>
        <taxon>Bacteria</taxon>
        <taxon>Bacillati</taxon>
        <taxon>Actinomycetota</taxon>
        <taxon>Actinomycetes</taxon>
        <taxon>Streptosporangiales</taxon>
        <taxon>Thermomonosporaceae</taxon>
        <taxon>Actinomadura</taxon>
    </lineage>
</organism>
<evidence type="ECO:0000256" key="1">
    <source>
        <dbReference type="ARBA" id="ARBA00006056"/>
    </source>
</evidence>
<reference evidence="3" key="1">
    <citation type="submission" date="2018-02" db="EMBL/GenBank/DDBJ databases">
        <authorList>
            <person name="Zhang L."/>
        </authorList>
    </citation>
    <scope>NUCLEOTIDE SEQUENCE</scope>
    <source>
        <strain evidence="3">XM-4-3</strain>
    </source>
</reference>
<dbReference type="InterPro" id="IPR036111">
    <property type="entry name" value="Mal/L-sulfo/L-lacto_DH-like_sf"/>
</dbReference>
<accession>A0A3G5EAB6</accession>
<dbReference type="Gene3D" id="3.30.1370.60">
    <property type="entry name" value="Hypothetical oxidoreductase yiak, domain 2"/>
    <property type="match status" value="1"/>
</dbReference>
<protein>
    <submittedName>
        <fullName evidence="3">Lactate dehydrogenase</fullName>
    </submittedName>
</protein>
<dbReference type="InterPro" id="IPR003767">
    <property type="entry name" value="Malate/L-lactate_DH-like"/>
</dbReference>
<dbReference type="EMBL" id="MH005229">
    <property type="protein sequence ID" value="AYW35166.1"/>
    <property type="molecule type" value="Genomic_DNA"/>
</dbReference>
<dbReference type="InterPro" id="IPR043143">
    <property type="entry name" value="Mal/L-sulf/L-lact_DH-like_NADP"/>
</dbReference>